<dbReference type="PANTHER" id="PTHR35894">
    <property type="entry name" value="GENERAL SECRETION PATHWAY PROTEIN A-RELATED"/>
    <property type="match status" value="1"/>
</dbReference>
<organism evidence="3 4">
    <name type="scientific">Ottowia cancrivicina</name>
    <dbReference type="NCBI Taxonomy" id="3040346"/>
    <lineage>
        <taxon>Bacteria</taxon>
        <taxon>Pseudomonadati</taxon>
        <taxon>Pseudomonadota</taxon>
        <taxon>Betaproteobacteria</taxon>
        <taxon>Burkholderiales</taxon>
        <taxon>Comamonadaceae</taxon>
        <taxon>Ottowia</taxon>
    </lineage>
</organism>
<dbReference type="Pfam" id="PF13401">
    <property type="entry name" value="AAA_22"/>
    <property type="match status" value="1"/>
</dbReference>
<dbReference type="Proteomes" id="UP001237156">
    <property type="component" value="Unassembled WGS sequence"/>
</dbReference>
<dbReference type="RefSeq" id="WP_279524200.1">
    <property type="nucleotide sequence ID" value="NZ_JARVII010000009.1"/>
</dbReference>
<feature type="domain" description="AAA+ ATPase" evidence="2">
    <location>
        <begin position="156"/>
        <end position="305"/>
    </location>
</feature>
<dbReference type="Gene3D" id="3.40.50.300">
    <property type="entry name" value="P-loop containing nucleotide triphosphate hydrolases"/>
    <property type="match status" value="1"/>
</dbReference>
<proteinExistence type="predicted"/>
<protein>
    <submittedName>
        <fullName evidence="3">AAA family ATPase</fullName>
    </submittedName>
</protein>
<evidence type="ECO:0000259" key="2">
    <source>
        <dbReference type="SMART" id="SM00382"/>
    </source>
</evidence>
<gene>
    <name evidence="3" type="ORF">QB898_05930</name>
</gene>
<dbReference type="InterPro" id="IPR049945">
    <property type="entry name" value="AAA_22"/>
</dbReference>
<name>A0AAW6RP15_9BURK</name>
<dbReference type="InterPro" id="IPR052026">
    <property type="entry name" value="ExeA_AAA_ATPase_DNA-bind"/>
</dbReference>
<dbReference type="PANTHER" id="PTHR35894:SF1">
    <property type="entry name" value="PHOSPHORIBULOKINASE _ URIDINE KINASE FAMILY"/>
    <property type="match status" value="1"/>
</dbReference>
<comment type="caution">
    <text evidence="3">The sequence shown here is derived from an EMBL/GenBank/DDBJ whole genome shotgun (WGS) entry which is preliminary data.</text>
</comment>
<dbReference type="GO" id="GO:0016887">
    <property type="term" value="F:ATP hydrolysis activity"/>
    <property type="evidence" value="ECO:0007669"/>
    <property type="project" value="InterPro"/>
</dbReference>
<evidence type="ECO:0000313" key="4">
    <source>
        <dbReference type="Proteomes" id="UP001237156"/>
    </source>
</evidence>
<dbReference type="SMART" id="SM00382">
    <property type="entry name" value="AAA"/>
    <property type="match status" value="1"/>
</dbReference>
<dbReference type="AlphaFoldDB" id="A0AAW6RP15"/>
<dbReference type="EMBL" id="JARVII010000009">
    <property type="protein sequence ID" value="MDG9699265.1"/>
    <property type="molecule type" value="Genomic_DNA"/>
</dbReference>
<reference evidence="3 4" key="1">
    <citation type="submission" date="2023-04" db="EMBL/GenBank/DDBJ databases">
        <title>Ottowia paracancer sp. nov., isolated from human stomach.</title>
        <authorList>
            <person name="Song Y."/>
        </authorList>
    </citation>
    <scope>NUCLEOTIDE SEQUENCE [LARGE SCALE GENOMIC DNA]</scope>
    <source>
        <strain evidence="3 4">10c7w1</strain>
    </source>
</reference>
<dbReference type="SUPFAM" id="SSF52540">
    <property type="entry name" value="P-loop containing nucleoside triphosphate hydrolases"/>
    <property type="match status" value="1"/>
</dbReference>
<evidence type="ECO:0000256" key="1">
    <source>
        <dbReference type="SAM" id="MobiDB-lite"/>
    </source>
</evidence>
<feature type="region of interest" description="Disordered" evidence="1">
    <location>
        <begin position="76"/>
        <end position="97"/>
    </location>
</feature>
<evidence type="ECO:0000313" key="3">
    <source>
        <dbReference type="EMBL" id="MDG9699265.1"/>
    </source>
</evidence>
<keyword evidence="4" id="KW-1185">Reference proteome</keyword>
<accession>A0AAW6RP15</accession>
<sequence>MPLHTALHRTLQAHGLSQRQLARQTGLSLTAVNAIVTRGHWPQRGQAAARAAFIQALRQAGATTAELRALALPPAPSTQKAAGAPTPAAAPSPTSDISTGKDYAMLLENTPLTRAALKHFGLPRSPFVDDIQTRADVFQSAATRYARAALLDSAAHHGFMALVGESGAGKTTLVLELQERIREEQKDILVIKPYTLGMEASDTKGKTLKTAQIAEAVIYALDPQARLKNTPQARFRQMHELLRASRRAGRRHLLVIDEAHCLPVATLKHLKRFLDELKDGLQRLIGIALIAQPELRQLLHSQNPEVREVMQRCEIVELEPLDADLRAYLDHKFARFDLKSEQVFEPDAFDALRARLIHVPRGSKTGISTCYPLAVHNLVARAMNGAAAAGWPKVDAQCVAGV</sequence>
<feature type="compositionally biased region" description="Low complexity" evidence="1">
    <location>
        <begin position="76"/>
        <end position="95"/>
    </location>
</feature>
<dbReference type="InterPro" id="IPR027417">
    <property type="entry name" value="P-loop_NTPase"/>
</dbReference>
<dbReference type="InterPro" id="IPR003593">
    <property type="entry name" value="AAA+_ATPase"/>
</dbReference>